<dbReference type="AlphaFoldDB" id="A0A5S9NPS7"/>
<dbReference type="PANTHER" id="PTHR48081:SF8">
    <property type="entry name" value="ALPHA_BETA HYDROLASE FOLD-3 DOMAIN-CONTAINING PROTEIN-RELATED"/>
    <property type="match status" value="1"/>
</dbReference>
<evidence type="ECO:0000313" key="6">
    <source>
        <dbReference type="EMBL" id="CAA0092418.1"/>
    </source>
</evidence>
<evidence type="ECO:0000256" key="4">
    <source>
        <dbReference type="SAM" id="MobiDB-lite"/>
    </source>
</evidence>
<accession>A0A5S9NPS7</accession>
<evidence type="ECO:0000256" key="2">
    <source>
        <dbReference type="ARBA" id="ARBA00022801"/>
    </source>
</evidence>
<organism evidence="6 7">
    <name type="scientific">BD1-7 clade bacterium</name>
    <dbReference type="NCBI Taxonomy" id="2029982"/>
    <lineage>
        <taxon>Bacteria</taxon>
        <taxon>Pseudomonadati</taxon>
        <taxon>Pseudomonadota</taxon>
        <taxon>Gammaproteobacteria</taxon>
        <taxon>Cellvibrionales</taxon>
        <taxon>Spongiibacteraceae</taxon>
        <taxon>BD1-7 clade</taxon>
    </lineage>
</organism>
<sequence length="321" mass="35541">MNLFKAKMMRFVIRLIMRICWWGKRPTKHSEGLVSAKRTEETIAVNNGCIRAFVYTPTAPAPRPIIVYYHGGGFVVGDIDAYDPVCRDICEKSGCLVVSIDYRLAPEYTCPTAADDSLAGLEWVMAYGQKLGGDPTRIFVAGDSAGGNLAAVTALQARDRFPETIKGQILIYPVTDHYSAETASYSENATGQGLTRNQMIWFWDQYLPSKLPKHDLATPLTLSNHTDLPPALVITAELDPLRDEGNAYAEKLLNSQVDVQDSMYRGEQHGFFGSFGPGKAHQKALSEIVTWIEKQSDKQRETSITGCRISNRHSKVSSESS</sequence>
<dbReference type="GO" id="GO:0106435">
    <property type="term" value="F:carboxylesterase activity"/>
    <property type="evidence" value="ECO:0007669"/>
    <property type="project" value="UniProtKB-EC"/>
</dbReference>
<dbReference type="EC" id="3.1.1.1" evidence="6"/>
<gene>
    <name evidence="6" type="primary">nlhH_3</name>
    <name evidence="6" type="ORF">OPDIPICF_03810</name>
</gene>
<dbReference type="OrthoDB" id="9806180at2"/>
<keyword evidence="7" id="KW-1185">Reference proteome</keyword>
<evidence type="ECO:0000313" key="7">
    <source>
        <dbReference type="Proteomes" id="UP000441399"/>
    </source>
</evidence>
<comment type="similarity">
    <text evidence="1">Belongs to the 'GDXG' lipolytic enzyme family.</text>
</comment>
<dbReference type="Gene3D" id="3.40.50.1820">
    <property type="entry name" value="alpha/beta hydrolase"/>
    <property type="match status" value="1"/>
</dbReference>
<dbReference type="Pfam" id="PF07859">
    <property type="entry name" value="Abhydrolase_3"/>
    <property type="match status" value="1"/>
</dbReference>
<evidence type="ECO:0000256" key="1">
    <source>
        <dbReference type="ARBA" id="ARBA00010515"/>
    </source>
</evidence>
<dbReference type="EMBL" id="CACSIO010000002">
    <property type="protein sequence ID" value="CAA0092418.1"/>
    <property type="molecule type" value="Genomic_DNA"/>
</dbReference>
<name>A0A5S9NPS7_9GAMM</name>
<evidence type="ECO:0000256" key="3">
    <source>
        <dbReference type="PROSITE-ProRule" id="PRU10038"/>
    </source>
</evidence>
<feature type="region of interest" description="Disordered" evidence="4">
    <location>
        <begin position="302"/>
        <end position="321"/>
    </location>
</feature>
<keyword evidence="2 6" id="KW-0378">Hydrolase</keyword>
<dbReference type="SUPFAM" id="SSF53474">
    <property type="entry name" value="alpha/beta-Hydrolases"/>
    <property type="match status" value="1"/>
</dbReference>
<feature type="domain" description="Alpha/beta hydrolase fold-3" evidence="5">
    <location>
        <begin position="66"/>
        <end position="272"/>
    </location>
</feature>
<dbReference type="PANTHER" id="PTHR48081">
    <property type="entry name" value="AB HYDROLASE SUPERFAMILY PROTEIN C4A8.06C"/>
    <property type="match status" value="1"/>
</dbReference>
<dbReference type="InterPro" id="IPR050300">
    <property type="entry name" value="GDXG_lipolytic_enzyme"/>
</dbReference>
<dbReference type="InterPro" id="IPR029058">
    <property type="entry name" value="AB_hydrolase_fold"/>
</dbReference>
<dbReference type="InterPro" id="IPR013094">
    <property type="entry name" value="AB_hydrolase_3"/>
</dbReference>
<evidence type="ECO:0000259" key="5">
    <source>
        <dbReference type="Pfam" id="PF07859"/>
    </source>
</evidence>
<feature type="active site" evidence="3">
    <location>
        <position position="144"/>
    </location>
</feature>
<reference evidence="6 7" key="1">
    <citation type="submission" date="2019-11" db="EMBL/GenBank/DDBJ databases">
        <authorList>
            <person name="Holert J."/>
        </authorList>
    </citation>
    <scope>NUCLEOTIDE SEQUENCE [LARGE SCALE GENOMIC DNA]</scope>
    <source>
        <strain evidence="6">SB11_3</strain>
    </source>
</reference>
<dbReference type="Proteomes" id="UP000441399">
    <property type="component" value="Unassembled WGS sequence"/>
</dbReference>
<dbReference type="PROSITE" id="PS01174">
    <property type="entry name" value="LIPASE_GDXG_SER"/>
    <property type="match status" value="1"/>
</dbReference>
<dbReference type="InterPro" id="IPR033140">
    <property type="entry name" value="Lipase_GDXG_put_SER_AS"/>
</dbReference>
<proteinExistence type="inferred from homology"/>
<protein>
    <submittedName>
        <fullName evidence="6">Carboxylesterase NlhH</fullName>
        <ecNumber evidence="6">3.1.1.1</ecNumber>
    </submittedName>
</protein>